<evidence type="ECO:0000313" key="7">
    <source>
        <dbReference type="Proteomes" id="UP001363010"/>
    </source>
</evidence>
<name>A0ABU8WC75_9BURK</name>
<sequence length="392" mass="44239">MTNLDAFREAGNPMFNDNKFKLGIFGSNCSNACAMTLAETSFEPTFEKNKEIAEILEAAGWECMVPIARWRGFGGPSNFNGNCMETYTWAASLAAVTKKIFLFATSHVPTIHPIVAAKMGTTIDRISRGRFGINMVCGWFTPEMEMFGRKMMEHDTRYEYATEWVEIVEKLWTEQWFDYEGQFLSVKQGFADPKPSQQPRPVLISAGSSGKGREFAAKFCDINFSVIEEEGLDKATAWVKEMKKLAWDKYQREIGTFTYSYAVARDTEKEAKEYYDYYVNQKGDWEAADNICKVFGVESGSYSPDYMDKFRRNFIAGWGGYPLVGTPEQIVDRMLEMSKTGVDGSLITMVDYNQELPYWNEKVMPLLVQAGLRKAPAAAPAAAQPAREPALA</sequence>
<gene>
    <name evidence="6" type="ORF">WKW80_34640</name>
</gene>
<proteinExistence type="predicted"/>
<evidence type="ECO:0000256" key="3">
    <source>
        <dbReference type="ARBA" id="ARBA00023002"/>
    </source>
</evidence>
<keyword evidence="7" id="KW-1185">Reference proteome</keyword>
<comment type="caution">
    <text evidence="6">The sequence shown here is derived from an EMBL/GenBank/DDBJ whole genome shotgun (WGS) entry which is preliminary data.</text>
</comment>
<evidence type="ECO:0000256" key="1">
    <source>
        <dbReference type="ARBA" id="ARBA00022630"/>
    </source>
</evidence>
<keyword evidence="4" id="KW-0503">Monooxygenase</keyword>
<keyword evidence="3 6" id="KW-0560">Oxidoreductase</keyword>
<dbReference type="Proteomes" id="UP001363010">
    <property type="component" value="Unassembled WGS sequence"/>
</dbReference>
<dbReference type="Pfam" id="PF00296">
    <property type="entry name" value="Bac_luciferase"/>
    <property type="match status" value="1"/>
</dbReference>
<dbReference type="GO" id="GO:0016491">
    <property type="term" value="F:oxidoreductase activity"/>
    <property type="evidence" value="ECO:0007669"/>
    <property type="project" value="UniProtKB-KW"/>
</dbReference>
<dbReference type="InterPro" id="IPR050172">
    <property type="entry name" value="SsuD_RutA_monooxygenase"/>
</dbReference>
<dbReference type="EMBL" id="JBBKZV010000050">
    <property type="protein sequence ID" value="MEJ8827074.1"/>
    <property type="molecule type" value="Genomic_DNA"/>
</dbReference>
<dbReference type="RefSeq" id="WP_340368104.1">
    <property type="nucleotide sequence ID" value="NZ_JBBKZV010000050.1"/>
</dbReference>
<dbReference type="InterPro" id="IPR036661">
    <property type="entry name" value="Luciferase-like_sf"/>
</dbReference>
<dbReference type="PANTHER" id="PTHR42847">
    <property type="entry name" value="ALKANESULFONATE MONOOXYGENASE"/>
    <property type="match status" value="1"/>
</dbReference>
<dbReference type="CDD" id="cd01094">
    <property type="entry name" value="Alkanesulfonate_monoxygenase"/>
    <property type="match status" value="1"/>
</dbReference>
<organism evidence="6 7">
    <name type="scientific">Variovorax humicola</name>
    <dbReference type="NCBI Taxonomy" id="1769758"/>
    <lineage>
        <taxon>Bacteria</taxon>
        <taxon>Pseudomonadati</taxon>
        <taxon>Pseudomonadota</taxon>
        <taxon>Betaproteobacteria</taxon>
        <taxon>Burkholderiales</taxon>
        <taxon>Comamonadaceae</taxon>
        <taxon>Variovorax</taxon>
    </lineage>
</organism>
<evidence type="ECO:0000313" key="6">
    <source>
        <dbReference type="EMBL" id="MEJ8827074.1"/>
    </source>
</evidence>
<evidence type="ECO:0000256" key="4">
    <source>
        <dbReference type="ARBA" id="ARBA00023033"/>
    </source>
</evidence>
<keyword evidence="2" id="KW-0288">FMN</keyword>
<dbReference type="PANTHER" id="PTHR42847:SF4">
    <property type="entry name" value="ALKANESULFONATE MONOOXYGENASE-RELATED"/>
    <property type="match status" value="1"/>
</dbReference>
<evidence type="ECO:0000256" key="2">
    <source>
        <dbReference type="ARBA" id="ARBA00022643"/>
    </source>
</evidence>
<reference evidence="6 7" key="1">
    <citation type="submission" date="2024-03" db="EMBL/GenBank/DDBJ databases">
        <title>Novel species of the genus Variovorax.</title>
        <authorList>
            <person name="Liu Q."/>
            <person name="Xin Y.-H."/>
        </authorList>
    </citation>
    <scope>NUCLEOTIDE SEQUENCE [LARGE SCALE GENOMIC DNA]</scope>
    <source>
        <strain evidence="6 7">KACC 18501</strain>
    </source>
</reference>
<evidence type="ECO:0000259" key="5">
    <source>
        <dbReference type="Pfam" id="PF00296"/>
    </source>
</evidence>
<dbReference type="SUPFAM" id="SSF51679">
    <property type="entry name" value="Bacterial luciferase-like"/>
    <property type="match status" value="1"/>
</dbReference>
<dbReference type="EC" id="1.-.-.-" evidence="6"/>
<keyword evidence="1" id="KW-0285">Flavoprotein</keyword>
<accession>A0ABU8WC75</accession>
<feature type="domain" description="Luciferase-like" evidence="5">
    <location>
        <begin position="39"/>
        <end position="343"/>
    </location>
</feature>
<dbReference type="InterPro" id="IPR011251">
    <property type="entry name" value="Luciferase-like_dom"/>
</dbReference>
<protein>
    <submittedName>
        <fullName evidence="6">LLM class flavin-dependent oxidoreductase</fullName>
        <ecNumber evidence="6">1.-.-.-</ecNumber>
    </submittedName>
</protein>
<dbReference type="Gene3D" id="3.20.20.30">
    <property type="entry name" value="Luciferase-like domain"/>
    <property type="match status" value="1"/>
</dbReference>